<dbReference type="SUPFAM" id="SSF49265">
    <property type="entry name" value="Fibronectin type III"/>
    <property type="match status" value="1"/>
</dbReference>
<name>A0ABS9ZVE4_9SPHI</name>
<dbReference type="Gene3D" id="2.60.40.10">
    <property type="entry name" value="Immunoglobulins"/>
    <property type="match status" value="1"/>
</dbReference>
<evidence type="ECO:0000256" key="1">
    <source>
        <dbReference type="SAM" id="SignalP"/>
    </source>
</evidence>
<accession>A0ABS9ZVE4</accession>
<proteinExistence type="predicted"/>
<dbReference type="InterPro" id="IPR003961">
    <property type="entry name" value="FN3_dom"/>
</dbReference>
<comment type="caution">
    <text evidence="3">The sequence shown here is derived from an EMBL/GenBank/DDBJ whole genome shotgun (WGS) entry which is preliminary data.</text>
</comment>
<dbReference type="EMBL" id="JALGBH010000001">
    <property type="protein sequence ID" value="MCJ0741434.1"/>
    <property type="molecule type" value="Genomic_DNA"/>
</dbReference>
<dbReference type="InterPro" id="IPR036116">
    <property type="entry name" value="FN3_sf"/>
</dbReference>
<dbReference type="SMART" id="SM00060">
    <property type="entry name" value="FN3"/>
    <property type="match status" value="1"/>
</dbReference>
<dbReference type="CDD" id="cd00063">
    <property type="entry name" value="FN3"/>
    <property type="match status" value="1"/>
</dbReference>
<reference evidence="3" key="1">
    <citation type="submission" date="2022-03" db="EMBL/GenBank/DDBJ databases">
        <authorList>
            <person name="Woo C.Y."/>
        </authorList>
    </citation>
    <scope>NUCLEOTIDE SEQUENCE</scope>
    <source>
        <strain evidence="3">CYS-01</strain>
    </source>
</reference>
<feature type="chain" id="PRO_5046939099" evidence="1">
    <location>
        <begin position="27"/>
        <end position="1092"/>
    </location>
</feature>
<protein>
    <submittedName>
        <fullName evidence="3">Fibronectin type III domain-containing protein</fullName>
    </submittedName>
</protein>
<evidence type="ECO:0000313" key="3">
    <source>
        <dbReference type="EMBL" id="MCJ0741434.1"/>
    </source>
</evidence>
<evidence type="ECO:0000259" key="2">
    <source>
        <dbReference type="PROSITE" id="PS50853"/>
    </source>
</evidence>
<sequence length="1092" mass="119495">MKLPLKETIGLVVALCVSFCCTQSAAQQISKYAFSSTTSTFSSISGLSLLQGGSSNYVFNDVNIGFDFWYMGNRYTKLSVSTNGLVRLGANLTQSYPNNDFVSVNNEGPVLAPLWDDIVPLDLSLLSSTNYSTKIEGAYPNRIFTIEWNGMRWDKNAQIILALLSVSTISFQLKVFENGNVQFNYRRESTQTSANNRSATVGIGGPPGKGFLSLNNLSGTATVSSASSTNSINGMPLSNQVFVFDPQETTAPSNLAFTSISTNVVTLNWTDNSNDELGFAIYRSTTSTGTYDYIGQVAPDVTSFNNTGLSAGTTYYYKVFAIRENLSASVDGTVKTLVSCNGSLWLGNTNTDWTEPNNWCGGIVPNSSADVLIPASAPRFPVISSLTVAAVRNLNIENGASVQNNGTIKIAGQLSNTGQIIANNGSVEFNGATVQTLYGNVFQQAVIYRLVINNPANVTLSGTLNITDLLTVENGIFYTNDGLVLKSTQTQTAAVAPVPTNNSIRGKVTVERFIKGGVANIYRTYRMLSSAVYNNSDNFINTDLPGNRTYILQDIKNSTIVTGTGGVAAGFDFSYNNDYPSLYTHNGNFVAVTNMQQSVASGKGIYLFFRGNRNNPETKIKAPYANPEDVVMGFRGNLNQQDITVNLVYNNALTFNLLGNPYASAIDWDSTNWGTDKVNIEGTVWIYNPVFHNYSTYKNGIGVNGGARYIASGQSFFVQSNAASAKIKFKESIKASSVKPVAMLNTNENIPAAKQGKLSFNSALDLVNGSVLRIKMKALNSYNEDEIALVFKDQSNDVFDKEDSYKLAGETIALSSLSSDKEPLGINFMSTTTNESKIVGLKVTSSANGQYLLNFDLKEFDPKYTIKLRDKYLNTIKELIDGDIYSFEINKSETGSQGAERFSLLFEPVQTLSAEQLKLLAFKINYGIVLRWEYLKDTRQFIVEKMGANGIYRTLKEVEASADRLKYEVADLSPDKGANYYRLIQQKSNGQVISDPIYVKFDLVEQAKFVAWPSPVKSTINFKYNGLLDQEKYEIKVSGVDGKRIAGFSVAGKELINGIERRLDFLKAGTYLVVLTSENHLAKIDALKIIKE</sequence>
<keyword evidence="4" id="KW-1185">Reference proteome</keyword>
<evidence type="ECO:0000313" key="4">
    <source>
        <dbReference type="Proteomes" id="UP001165460"/>
    </source>
</evidence>
<feature type="signal peptide" evidence="1">
    <location>
        <begin position="1"/>
        <end position="26"/>
    </location>
</feature>
<dbReference type="RefSeq" id="WP_243358162.1">
    <property type="nucleotide sequence ID" value="NZ_JALGBH010000001.1"/>
</dbReference>
<dbReference type="Pfam" id="PF00041">
    <property type="entry name" value="fn3"/>
    <property type="match status" value="1"/>
</dbReference>
<gene>
    <name evidence="3" type="ORF">MMF97_01845</name>
</gene>
<keyword evidence="1" id="KW-0732">Signal</keyword>
<feature type="domain" description="Fibronectin type-III" evidence="2">
    <location>
        <begin position="251"/>
        <end position="342"/>
    </location>
</feature>
<dbReference type="InterPro" id="IPR013783">
    <property type="entry name" value="Ig-like_fold"/>
</dbReference>
<organism evidence="3 4">
    <name type="scientific">Pedobacter montanisoli</name>
    <dbReference type="NCBI Taxonomy" id="2923277"/>
    <lineage>
        <taxon>Bacteria</taxon>
        <taxon>Pseudomonadati</taxon>
        <taxon>Bacteroidota</taxon>
        <taxon>Sphingobacteriia</taxon>
        <taxon>Sphingobacteriales</taxon>
        <taxon>Sphingobacteriaceae</taxon>
        <taxon>Pedobacter</taxon>
    </lineage>
</organism>
<dbReference type="Proteomes" id="UP001165460">
    <property type="component" value="Unassembled WGS sequence"/>
</dbReference>
<dbReference type="PROSITE" id="PS50853">
    <property type="entry name" value="FN3"/>
    <property type="match status" value="1"/>
</dbReference>